<reference evidence="2" key="1">
    <citation type="submission" date="2013-11" db="EMBL/GenBank/DDBJ databases">
        <title>The Genome Sequence of Phytophthora parasitica CHvinca01.</title>
        <authorList>
            <consortium name="The Broad Institute Genomics Platform"/>
            <person name="Russ C."/>
            <person name="Tyler B."/>
            <person name="Panabieres F."/>
            <person name="Shan W."/>
            <person name="Tripathy S."/>
            <person name="Grunwald N."/>
            <person name="Machado M."/>
            <person name="Johnson C.S."/>
            <person name="Arredondo F."/>
            <person name="Hong C."/>
            <person name="Coffey M."/>
            <person name="Young S.K."/>
            <person name="Zeng Q."/>
            <person name="Gargeya S."/>
            <person name="Fitzgerald M."/>
            <person name="Abouelleil A."/>
            <person name="Alvarado L."/>
            <person name="Chapman S.B."/>
            <person name="Gainer-Dewar J."/>
            <person name="Goldberg J."/>
            <person name="Griggs A."/>
            <person name="Gujja S."/>
            <person name="Hansen M."/>
            <person name="Howarth C."/>
            <person name="Imamovic A."/>
            <person name="Ireland A."/>
            <person name="Larimer J."/>
            <person name="McCowan C."/>
            <person name="Murphy C."/>
            <person name="Pearson M."/>
            <person name="Poon T.W."/>
            <person name="Priest M."/>
            <person name="Roberts A."/>
            <person name="Saif S."/>
            <person name="Shea T."/>
            <person name="Sykes S."/>
            <person name="Wortman J."/>
            <person name="Nusbaum C."/>
            <person name="Birren B."/>
        </authorList>
    </citation>
    <scope>NUCLEOTIDE SEQUENCE [LARGE SCALE GENOMIC DNA]</scope>
    <source>
        <strain evidence="2">CHvinca01</strain>
    </source>
</reference>
<gene>
    <name evidence="2" type="ORF">L917_03426</name>
</gene>
<feature type="region of interest" description="Disordered" evidence="1">
    <location>
        <begin position="157"/>
        <end position="180"/>
    </location>
</feature>
<organism evidence="2">
    <name type="scientific">Phytophthora nicotianae</name>
    <name type="common">Potato buckeye rot agent</name>
    <name type="synonym">Phytophthora parasitica</name>
    <dbReference type="NCBI Taxonomy" id="4792"/>
    <lineage>
        <taxon>Eukaryota</taxon>
        <taxon>Sar</taxon>
        <taxon>Stramenopiles</taxon>
        <taxon>Oomycota</taxon>
        <taxon>Peronosporomycetes</taxon>
        <taxon>Peronosporales</taxon>
        <taxon>Peronosporaceae</taxon>
        <taxon>Phytophthora</taxon>
    </lineage>
</organism>
<dbReference type="OrthoDB" id="110642at2759"/>
<accession>W2LSU9</accession>
<name>W2LSU9_PHYNI</name>
<dbReference type="AlphaFoldDB" id="W2LSU9"/>
<dbReference type="Proteomes" id="UP000054423">
    <property type="component" value="Unassembled WGS sequence"/>
</dbReference>
<evidence type="ECO:0000313" key="2">
    <source>
        <dbReference type="EMBL" id="ETL99754.1"/>
    </source>
</evidence>
<sequence length="180" mass="21086">MASTSSVDPCGLHGSLVVPKGKTSPNKRDAITHLKPQVEVVVSNNEEDTKQQQRKSNVRQQRDRELAAMLLQRQVQVWLLRRQETLHAQEVQRLRGDLRKAAICVIEESYARYAKRRAIHNYLQEIGTFETRLDELLQRCVTRKRQIEEIKRFDTLRRQQKQQEENLSPHEEGTYRGKST</sequence>
<feature type="region of interest" description="Disordered" evidence="1">
    <location>
        <begin position="1"/>
        <end position="30"/>
    </location>
</feature>
<dbReference type="EMBL" id="KI678236">
    <property type="protein sequence ID" value="ETL99754.1"/>
    <property type="molecule type" value="Genomic_DNA"/>
</dbReference>
<proteinExistence type="predicted"/>
<evidence type="ECO:0000256" key="1">
    <source>
        <dbReference type="SAM" id="MobiDB-lite"/>
    </source>
</evidence>
<protein>
    <submittedName>
        <fullName evidence="2">Uncharacterized protein</fullName>
    </submittedName>
</protein>